<feature type="transmembrane region" description="Helical" evidence="1">
    <location>
        <begin position="85"/>
        <end position="103"/>
    </location>
</feature>
<organism evidence="2 3">
    <name type="scientific">Mycolicibacterium mucogenicum DSM 44124</name>
    <dbReference type="NCBI Taxonomy" id="1226753"/>
    <lineage>
        <taxon>Bacteria</taxon>
        <taxon>Bacillati</taxon>
        <taxon>Actinomycetota</taxon>
        <taxon>Actinomycetes</taxon>
        <taxon>Mycobacteriales</taxon>
        <taxon>Mycobacteriaceae</taxon>
        <taxon>Mycolicibacterium</taxon>
    </lineage>
</organism>
<gene>
    <name evidence="2" type="ORF">C1S78_001265</name>
</gene>
<keyword evidence="1" id="KW-0812">Transmembrane</keyword>
<dbReference type="KEGG" id="mmuc:C1S78_001265"/>
<keyword evidence="3" id="KW-1185">Reference proteome</keyword>
<name>A0A8E4R8F8_MYCMU</name>
<reference evidence="2 3" key="1">
    <citation type="journal article" date="2019" name="BMC Evol. Biol.">
        <title>Comparative genomics of Mycobacterium mucogenicum and Mycobacterium neoaurum clade members emphasizing tRNA and non-coding RNA.</title>
        <authorList>
            <person name="Behra P.R.K."/>
            <person name="Pettersson B.M.F."/>
            <person name="Das S."/>
            <person name="Dasgupta S."/>
            <person name="Kirsebom L.A."/>
        </authorList>
    </citation>
    <scope>NUCLEOTIDE SEQUENCE [LARGE SCALE GENOMIC DNA]</scope>
    <source>
        <strain evidence="2 3">DSM 44124</strain>
    </source>
</reference>
<sequence>MSQLICIAGIALLVCLVAPFAGWPTAFISGYLLTLGGVTTTLFILGDVNIHYGIAPGSPTFWLSDFLLALALLAIWASGGPWSGGWLLLIFAVLSSILLLRVWGNTPEQWSGLKLYMTAIVSFGIGRWLGQHLTSNAGLVLAWTSLVVCGIQFVTTGAQALGVLLVRPGTTNATLWINQGRMVGLYDHPSFLGKTVLLQLCFLLPLTASGRALTRRLATTAIVLGTVATVLTLARANIVAIGVAIVLWTILSNRATTVAVRLAIGGLVGGVLVAMNAGPIGALAARQLEDPYGGRRGSLLDIGLGQIKSALTTGTGPNYYSEVVGQYDPMAAKGFPVHNSFLYPIAELGLPIGLLFFSPLIVTVVWTALRAIREGRIDVKSAALLSLLPGIAVVAWTGWGMISWEILPLWFAGFGFLSADGDTISFSKHQADTATAPEQPARSAA</sequence>
<evidence type="ECO:0000313" key="2">
    <source>
        <dbReference type="EMBL" id="QPG69701.1"/>
    </source>
</evidence>
<feature type="transmembrane region" description="Helical" evidence="1">
    <location>
        <begin position="348"/>
        <end position="369"/>
    </location>
</feature>
<protein>
    <submittedName>
        <fullName evidence="2">O-antigen ligase family protein</fullName>
    </submittedName>
</protein>
<dbReference type="Proteomes" id="UP000309231">
    <property type="component" value="Chromosome"/>
</dbReference>
<keyword evidence="2" id="KW-0436">Ligase</keyword>
<reference evidence="2 3" key="2">
    <citation type="journal article" date="2019" name="Sci. Rep.">
        <title>Insight into the biology of Mycobacterium mucogenicum and Mycobacterium neoaurum clade members.</title>
        <authorList>
            <person name="Behra P.R.K."/>
            <person name="Pettersson B.M.F."/>
            <person name="Ramesh M."/>
            <person name="Dasgupta S."/>
            <person name="Kirsebom L.A."/>
        </authorList>
    </citation>
    <scope>NUCLEOTIDE SEQUENCE [LARGE SCALE GENOMIC DNA]</scope>
    <source>
        <strain evidence="2 3">DSM 44124</strain>
    </source>
</reference>
<dbReference type="RefSeq" id="WP_167542167.1">
    <property type="nucleotide sequence ID" value="NZ_CP062008.1"/>
</dbReference>
<dbReference type="GO" id="GO:0016874">
    <property type="term" value="F:ligase activity"/>
    <property type="evidence" value="ECO:0007669"/>
    <property type="project" value="UniProtKB-KW"/>
</dbReference>
<evidence type="ECO:0000313" key="3">
    <source>
        <dbReference type="Proteomes" id="UP000309231"/>
    </source>
</evidence>
<keyword evidence="1" id="KW-0472">Membrane</keyword>
<accession>A0A8E4R8F8</accession>
<feature type="transmembrane region" description="Helical" evidence="1">
    <location>
        <begin position="262"/>
        <end position="285"/>
    </location>
</feature>
<proteinExistence type="predicted"/>
<feature type="transmembrane region" description="Helical" evidence="1">
    <location>
        <begin position="32"/>
        <end position="54"/>
    </location>
</feature>
<feature type="transmembrane region" description="Helical" evidence="1">
    <location>
        <begin position="221"/>
        <end position="250"/>
    </location>
</feature>
<evidence type="ECO:0000256" key="1">
    <source>
        <dbReference type="SAM" id="Phobius"/>
    </source>
</evidence>
<dbReference type="AlphaFoldDB" id="A0A8E4R8F8"/>
<feature type="transmembrane region" description="Helical" evidence="1">
    <location>
        <begin position="140"/>
        <end position="166"/>
    </location>
</feature>
<feature type="transmembrane region" description="Helical" evidence="1">
    <location>
        <begin position="115"/>
        <end position="134"/>
    </location>
</feature>
<dbReference type="GeneID" id="76723510"/>
<dbReference type="EMBL" id="CP062008">
    <property type="protein sequence ID" value="QPG69701.1"/>
    <property type="molecule type" value="Genomic_DNA"/>
</dbReference>
<keyword evidence="1" id="KW-1133">Transmembrane helix</keyword>
<feature type="transmembrane region" description="Helical" evidence="1">
    <location>
        <begin position="61"/>
        <end position="79"/>
    </location>
</feature>
<feature type="transmembrane region" description="Helical" evidence="1">
    <location>
        <begin position="381"/>
        <end position="402"/>
    </location>
</feature>
<feature type="transmembrane region" description="Helical" evidence="1">
    <location>
        <begin position="191"/>
        <end position="209"/>
    </location>
</feature>